<evidence type="ECO:0000313" key="9">
    <source>
        <dbReference type="Proteomes" id="UP000078559"/>
    </source>
</evidence>
<proteinExistence type="inferred from homology"/>
<feature type="region of interest" description="Disordered" evidence="6">
    <location>
        <begin position="89"/>
        <end position="115"/>
    </location>
</feature>
<dbReference type="PRINTS" id="PR00420">
    <property type="entry name" value="RNGMNOXGNASE"/>
</dbReference>
<evidence type="ECO:0000259" key="7">
    <source>
        <dbReference type="Pfam" id="PF01494"/>
    </source>
</evidence>
<evidence type="ECO:0000256" key="6">
    <source>
        <dbReference type="SAM" id="MobiDB-lite"/>
    </source>
</evidence>
<evidence type="ECO:0000256" key="4">
    <source>
        <dbReference type="ARBA" id="ARBA00022827"/>
    </source>
</evidence>
<dbReference type="GO" id="GO:0071949">
    <property type="term" value="F:FAD binding"/>
    <property type="evidence" value="ECO:0007669"/>
    <property type="project" value="InterPro"/>
</dbReference>
<evidence type="ECO:0000256" key="1">
    <source>
        <dbReference type="ARBA" id="ARBA00001974"/>
    </source>
</evidence>
<feature type="compositionally biased region" description="Low complexity" evidence="6">
    <location>
        <begin position="18"/>
        <end position="29"/>
    </location>
</feature>
<dbReference type="EMBL" id="CM003104">
    <property type="protein sequence ID" value="KUI71638.1"/>
    <property type="molecule type" value="Genomic_DNA"/>
</dbReference>
<reference evidence="8" key="1">
    <citation type="submission" date="2014-12" db="EMBL/GenBank/DDBJ databases">
        <title>Genome Sequence of Valsa Canker Pathogens Uncovers a Specific Adaption of Colonization on Woody Bark.</title>
        <authorList>
            <person name="Yin Z."/>
            <person name="Liu H."/>
            <person name="Gao X."/>
            <person name="Li Z."/>
            <person name="Song N."/>
            <person name="Ke X."/>
            <person name="Dai Q."/>
            <person name="Wu Y."/>
            <person name="Sun Y."/>
            <person name="Xu J.-R."/>
            <person name="Kang Z.K."/>
            <person name="Wang L."/>
            <person name="Huang L."/>
        </authorList>
    </citation>
    <scope>NUCLEOTIDE SEQUENCE [LARGE SCALE GENOMIC DNA]</scope>
    <source>
        <strain evidence="8">03-8</strain>
    </source>
</reference>
<dbReference type="SMR" id="A0A194W6D3"/>
<dbReference type="SUPFAM" id="SSF51905">
    <property type="entry name" value="FAD/NAD(P)-binding domain"/>
    <property type="match status" value="1"/>
</dbReference>
<keyword evidence="3" id="KW-0285">Flavoprotein</keyword>
<dbReference type="InterPro" id="IPR036188">
    <property type="entry name" value="FAD/NAD-bd_sf"/>
</dbReference>
<keyword evidence="5" id="KW-0560">Oxidoreductase</keyword>
<dbReference type="PANTHER" id="PTHR47356">
    <property type="entry name" value="FAD-DEPENDENT MONOOXYGENASE ASQG-RELATED"/>
    <property type="match status" value="1"/>
</dbReference>
<feature type="region of interest" description="Disordered" evidence="6">
    <location>
        <begin position="289"/>
        <end position="312"/>
    </location>
</feature>
<evidence type="ECO:0000313" key="8">
    <source>
        <dbReference type="EMBL" id="KUI71638.1"/>
    </source>
</evidence>
<evidence type="ECO:0000256" key="5">
    <source>
        <dbReference type="ARBA" id="ARBA00023002"/>
    </source>
</evidence>
<keyword evidence="9" id="KW-1185">Reference proteome</keyword>
<dbReference type="OrthoDB" id="2431938at2759"/>
<gene>
    <name evidence="8" type="ORF">VM1G_11778</name>
</gene>
<dbReference type="Pfam" id="PF01494">
    <property type="entry name" value="FAD_binding_3"/>
    <property type="match status" value="1"/>
</dbReference>
<feature type="region of interest" description="Disordered" evidence="6">
    <location>
        <begin position="1"/>
        <end position="70"/>
    </location>
</feature>
<protein>
    <submittedName>
        <fullName evidence="8">Anhydrotetracycline monooxygenase</fullName>
    </submittedName>
</protein>
<name>A0A194W6D3_CYTMA</name>
<evidence type="ECO:0000256" key="2">
    <source>
        <dbReference type="ARBA" id="ARBA00007992"/>
    </source>
</evidence>
<dbReference type="InterPro" id="IPR002938">
    <property type="entry name" value="FAD-bd"/>
</dbReference>
<dbReference type="InterPro" id="IPR050562">
    <property type="entry name" value="FAD_mOase_fung"/>
</dbReference>
<dbReference type="PANTHER" id="PTHR47356:SF2">
    <property type="entry name" value="FAD-BINDING DOMAIN-CONTAINING PROTEIN-RELATED"/>
    <property type="match status" value="1"/>
</dbReference>
<keyword evidence="4" id="KW-0274">FAD</keyword>
<comment type="cofactor">
    <cofactor evidence="1">
        <name>FAD</name>
        <dbReference type="ChEBI" id="CHEBI:57692"/>
    </cofactor>
</comment>
<feature type="compositionally biased region" description="Basic and acidic residues" evidence="6">
    <location>
        <begin position="30"/>
        <end position="46"/>
    </location>
</feature>
<dbReference type="Gene3D" id="3.50.50.60">
    <property type="entry name" value="FAD/NAD(P)-binding domain"/>
    <property type="match status" value="1"/>
</dbReference>
<feature type="compositionally biased region" description="Low complexity" evidence="6">
    <location>
        <begin position="101"/>
        <end position="112"/>
    </location>
</feature>
<dbReference type="Proteomes" id="UP000078559">
    <property type="component" value="Chromosome 7"/>
</dbReference>
<keyword evidence="8" id="KW-0503">Monooxygenase</keyword>
<accession>A0A194W6D3</accession>
<organism evidence="8 9">
    <name type="scientific">Cytospora mali</name>
    <name type="common">Apple Valsa canker fungus</name>
    <name type="synonym">Valsa mali</name>
    <dbReference type="NCBI Taxonomy" id="578113"/>
    <lineage>
        <taxon>Eukaryota</taxon>
        <taxon>Fungi</taxon>
        <taxon>Dikarya</taxon>
        <taxon>Ascomycota</taxon>
        <taxon>Pezizomycotina</taxon>
        <taxon>Sordariomycetes</taxon>
        <taxon>Sordariomycetidae</taxon>
        <taxon>Diaporthales</taxon>
        <taxon>Cytosporaceae</taxon>
        <taxon>Cytospora</taxon>
    </lineage>
</organism>
<sequence length="566" mass="63327">MMGAKHVIRRVTNSENDTGSSSKSTTSSNSDRDHNPSSSNRDRYHNETSPANMILINEPPPTTSTELESDTHINVRSVSPCLETGSLKAEQAPQNVQNPPQTQDQATEDTATNSQPASTQFRAIIVGGGPNGLCLAHALYLAGIDYVLLERGGEIINQSGAGLALWPHSVRILDQLGLLDEARKHYFPIKTKHNHRPDGSVRDVNDMFAKVEVNHGHPWMLFHRVTLLELLWENLPDKETRVKVNKKVESVVSNHDGVVVTCSDGTSEAGSIVIGCDGVHSTVRQVMHDLRSEKKKKRPGRKLSLGRSPSQDKPMRAHYYGLIGWIPLLDGLQPAACYEVRSEPKGKTFTILTGEDTAYFIVYIHLEKPTRERSRHTDEDAERLAAALAENKITREITFGDLWRSRRWGKMLDFQEGFVDKWYHERIVLVGDAVHKMTPNAGLGLNAGWQGIAELTNRLRRLVVAEGQRPDARCVEKVFRGYQDSRKGMAKKTMRFSSLYTRVVANQSLLYRFCDRMTPAVGGDVALLNTMASPIVKKGVTFDFVAERDHKEGRVRWVHPQHVPAE</sequence>
<comment type="similarity">
    <text evidence="2">Belongs to the paxM FAD-dependent monooxygenase family.</text>
</comment>
<dbReference type="GO" id="GO:0004497">
    <property type="term" value="F:monooxygenase activity"/>
    <property type="evidence" value="ECO:0007669"/>
    <property type="project" value="UniProtKB-KW"/>
</dbReference>
<evidence type="ECO:0000256" key="3">
    <source>
        <dbReference type="ARBA" id="ARBA00022630"/>
    </source>
</evidence>
<feature type="domain" description="FAD-binding" evidence="7">
    <location>
        <begin position="123"/>
        <end position="496"/>
    </location>
</feature>
<dbReference type="AlphaFoldDB" id="A0A194W6D3"/>